<dbReference type="AlphaFoldDB" id="A0A6A4R594"/>
<name>A0A6A4R594_LUPAL</name>
<dbReference type="PROSITE" id="PS00028">
    <property type="entry name" value="ZINC_FINGER_C2H2_1"/>
    <property type="match status" value="1"/>
</dbReference>
<organism evidence="3 4">
    <name type="scientific">Lupinus albus</name>
    <name type="common">White lupine</name>
    <name type="synonym">Lupinus termis</name>
    <dbReference type="NCBI Taxonomy" id="3870"/>
    <lineage>
        <taxon>Eukaryota</taxon>
        <taxon>Viridiplantae</taxon>
        <taxon>Streptophyta</taxon>
        <taxon>Embryophyta</taxon>
        <taxon>Tracheophyta</taxon>
        <taxon>Spermatophyta</taxon>
        <taxon>Magnoliopsida</taxon>
        <taxon>eudicotyledons</taxon>
        <taxon>Gunneridae</taxon>
        <taxon>Pentapetalae</taxon>
        <taxon>rosids</taxon>
        <taxon>fabids</taxon>
        <taxon>Fabales</taxon>
        <taxon>Fabaceae</taxon>
        <taxon>Papilionoideae</taxon>
        <taxon>50 kb inversion clade</taxon>
        <taxon>genistoids sensu lato</taxon>
        <taxon>core genistoids</taxon>
        <taxon>Genisteae</taxon>
        <taxon>Lupinus</taxon>
    </lineage>
</organism>
<keyword evidence="4" id="KW-1185">Reference proteome</keyword>
<keyword evidence="1" id="KW-0863">Zinc-finger</keyword>
<dbReference type="GO" id="GO:0008270">
    <property type="term" value="F:zinc ion binding"/>
    <property type="evidence" value="ECO:0007669"/>
    <property type="project" value="UniProtKB-KW"/>
</dbReference>
<keyword evidence="1" id="KW-0862">Zinc</keyword>
<proteinExistence type="predicted"/>
<comment type="caution">
    <text evidence="3">The sequence shown here is derived from an EMBL/GenBank/DDBJ whole genome shotgun (WGS) entry which is preliminary data.</text>
</comment>
<dbReference type="PROSITE" id="PS50157">
    <property type="entry name" value="ZINC_FINGER_C2H2_2"/>
    <property type="match status" value="1"/>
</dbReference>
<feature type="domain" description="C2H2-type" evidence="2">
    <location>
        <begin position="25"/>
        <end position="52"/>
    </location>
</feature>
<dbReference type="OrthoDB" id="1431219at2759"/>
<dbReference type="Proteomes" id="UP000447434">
    <property type="component" value="Chromosome 1"/>
</dbReference>
<evidence type="ECO:0000313" key="3">
    <source>
        <dbReference type="EMBL" id="KAE9622025.1"/>
    </source>
</evidence>
<evidence type="ECO:0000256" key="1">
    <source>
        <dbReference type="PROSITE-ProRule" id="PRU00042"/>
    </source>
</evidence>
<reference evidence="4" key="1">
    <citation type="journal article" date="2020" name="Nat. Commun.">
        <title>Genome sequence of the cluster root forming white lupin.</title>
        <authorList>
            <person name="Hufnagel B."/>
            <person name="Marques A."/>
            <person name="Soriano A."/>
            <person name="Marques L."/>
            <person name="Divol F."/>
            <person name="Doumas P."/>
            <person name="Sallet E."/>
            <person name="Mancinotti D."/>
            <person name="Carrere S."/>
            <person name="Marande W."/>
            <person name="Arribat S."/>
            <person name="Keller J."/>
            <person name="Huneau C."/>
            <person name="Blein T."/>
            <person name="Aime D."/>
            <person name="Laguerre M."/>
            <person name="Taylor J."/>
            <person name="Schubert V."/>
            <person name="Nelson M."/>
            <person name="Geu-Flores F."/>
            <person name="Crespi M."/>
            <person name="Gallardo-Guerrero K."/>
            <person name="Delaux P.-M."/>
            <person name="Salse J."/>
            <person name="Berges H."/>
            <person name="Guyot R."/>
            <person name="Gouzy J."/>
            <person name="Peret B."/>
        </authorList>
    </citation>
    <scope>NUCLEOTIDE SEQUENCE [LARGE SCALE GENOMIC DNA]</scope>
    <source>
        <strain evidence="4">cv. Amiga</strain>
    </source>
</reference>
<sequence length="202" mass="23114">MSHNFSNLRHDMLNYAQHPNITNQNACRLCKLVFRNTQSLITHIESHMAQKEDSIRSLNSPNYINSHRQLVSTLFPPTFPITKQIHETLNFADNNNNNSFQAQSQSQSMVMSLLRRGSFFRELKLSSSLSCVGNNATAEIAQLSILQSCKRKKLEELSLHDDGTREFIMQLEKPIKKIDFIDLVNIDDDNSDVKPLNLALQL</sequence>
<evidence type="ECO:0000313" key="4">
    <source>
        <dbReference type="Proteomes" id="UP000447434"/>
    </source>
</evidence>
<protein>
    <submittedName>
        <fullName evidence="3">Putative transcription factor C2H2 family</fullName>
    </submittedName>
</protein>
<dbReference type="InterPro" id="IPR013087">
    <property type="entry name" value="Znf_C2H2_type"/>
</dbReference>
<keyword evidence="1" id="KW-0479">Metal-binding</keyword>
<gene>
    <name evidence="3" type="ORF">Lalb_Chr01g0020951</name>
</gene>
<accession>A0A6A4R594</accession>
<evidence type="ECO:0000259" key="2">
    <source>
        <dbReference type="PROSITE" id="PS50157"/>
    </source>
</evidence>
<dbReference type="EMBL" id="WOCE01000001">
    <property type="protein sequence ID" value="KAE9622025.1"/>
    <property type="molecule type" value="Genomic_DNA"/>
</dbReference>